<keyword evidence="14" id="KW-1185">Reference proteome</keyword>
<dbReference type="AlphaFoldDB" id="A0A9W8LJL6"/>
<dbReference type="GO" id="GO:0005737">
    <property type="term" value="C:cytoplasm"/>
    <property type="evidence" value="ECO:0007669"/>
    <property type="project" value="UniProtKB-SubCell"/>
</dbReference>
<evidence type="ECO:0000256" key="9">
    <source>
        <dbReference type="ARBA" id="ARBA00023242"/>
    </source>
</evidence>
<evidence type="ECO:0000256" key="10">
    <source>
        <dbReference type="ARBA" id="ARBA00030458"/>
    </source>
</evidence>
<dbReference type="Proteomes" id="UP001140217">
    <property type="component" value="Unassembled WGS sequence"/>
</dbReference>
<feature type="compositionally biased region" description="Low complexity" evidence="11">
    <location>
        <begin position="319"/>
        <end position="332"/>
    </location>
</feature>
<feature type="transmembrane region" description="Helical" evidence="12">
    <location>
        <begin position="121"/>
        <end position="140"/>
    </location>
</feature>
<comment type="subcellular location">
    <subcellularLocation>
        <location evidence="2">Cytoplasm</location>
    </subcellularLocation>
    <subcellularLocation>
        <location evidence="1">Nucleus membrane</location>
        <topology evidence="1">Multi-pass membrane protein</topology>
    </subcellularLocation>
</comment>
<name>A0A9W8LJL6_9FUNG</name>
<evidence type="ECO:0000313" key="13">
    <source>
        <dbReference type="EMBL" id="KAJ2781674.1"/>
    </source>
</evidence>
<comment type="caution">
    <text evidence="13">The sequence shown here is derived from an EMBL/GenBank/DDBJ whole genome shotgun (WGS) entry which is preliminary data.</text>
</comment>
<evidence type="ECO:0000256" key="4">
    <source>
        <dbReference type="ARBA" id="ARBA00022490"/>
    </source>
</evidence>
<evidence type="ECO:0000256" key="8">
    <source>
        <dbReference type="ARBA" id="ARBA00023136"/>
    </source>
</evidence>
<gene>
    <name evidence="13" type="ORF">H4R18_002727</name>
</gene>
<accession>A0A9W8LJL6</accession>
<dbReference type="GO" id="GO:0031965">
    <property type="term" value="C:nuclear membrane"/>
    <property type="evidence" value="ECO:0007669"/>
    <property type="project" value="UniProtKB-SubCell"/>
</dbReference>
<dbReference type="PANTHER" id="PTHR20996:SF1">
    <property type="entry name" value="NUCLEAR ENVELOPE PHOSPHATASE-REGULATORY SUBUNIT 1"/>
    <property type="match status" value="1"/>
</dbReference>
<keyword evidence="4" id="KW-0963">Cytoplasm</keyword>
<evidence type="ECO:0000256" key="12">
    <source>
        <dbReference type="SAM" id="Phobius"/>
    </source>
</evidence>
<keyword evidence="9" id="KW-0539">Nucleus</keyword>
<keyword evidence="8 12" id="KW-0472">Membrane</keyword>
<evidence type="ECO:0000256" key="1">
    <source>
        <dbReference type="ARBA" id="ARBA00004232"/>
    </source>
</evidence>
<dbReference type="GO" id="GO:0071595">
    <property type="term" value="C:Nem1-Spo7 phosphatase complex"/>
    <property type="evidence" value="ECO:0007669"/>
    <property type="project" value="InterPro"/>
</dbReference>
<proteinExistence type="inferred from homology"/>
<dbReference type="GO" id="GO:0006629">
    <property type="term" value="P:lipid metabolic process"/>
    <property type="evidence" value="ECO:0007669"/>
    <property type="project" value="UniProtKB-KW"/>
</dbReference>
<protein>
    <recommendedName>
        <fullName evidence="10">Transmembrane protein 188</fullName>
    </recommendedName>
</protein>
<keyword evidence="7" id="KW-0443">Lipid metabolism</keyword>
<feature type="compositionally biased region" description="Basic and acidic residues" evidence="11">
    <location>
        <begin position="248"/>
        <end position="259"/>
    </location>
</feature>
<evidence type="ECO:0000256" key="5">
    <source>
        <dbReference type="ARBA" id="ARBA00022692"/>
    </source>
</evidence>
<dbReference type="OrthoDB" id="5599171at2759"/>
<dbReference type="InterPro" id="IPR019168">
    <property type="entry name" value="NEP1-R1"/>
</dbReference>
<keyword evidence="6 12" id="KW-1133">Transmembrane helix</keyword>
<comment type="similarity">
    <text evidence="3">Belongs to the CNEP1R1 family.</text>
</comment>
<evidence type="ECO:0000256" key="11">
    <source>
        <dbReference type="SAM" id="MobiDB-lite"/>
    </source>
</evidence>
<evidence type="ECO:0000256" key="3">
    <source>
        <dbReference type="ARBA" id="ARBA00010998"/>
    </source>
</evidence>
<organism evidence="13 14">
    <name type="scientific">Coemansia javaensis</name>
    <dbReference type="NCBI Taxonomy" id="2761396"/>
    <lineage>
        <taxon>Eukaryota</taxon>
        <taxon>Fungi</taxon>
        <taxon>Fungi incertae sedis</taxon>
        <taxon>Zoopagomycota</taxon>
        <taxon>Kickxellomycotina</taxon>
        <taxon>Kickxellomycetes</taxon>
        <taxon>Kickxellales</taxon>
        <taxon>Kickxellaceae</taxon>
        <taxon>Coemansia</taxon>
    </lineage>
</organism>
<evidence type="ECO:0000256" key="2">
    <source>
        <dbReference type="ARBA" id="ARBA00004496"/>
    </source>
</evidence>
<evidence type="ECO:0000256" key="7">
    <source>
        <dbReference type="ARBA" id="ARBA00023098"/>
    </source>
</evidence>
<feature type="region of interest" description="Disordered" evidence="11">
    <location>
        <begin position="248"/>
        <end position="385"/>
    </location>
</feature>
<evidence type="ECO:0000313" key="14">
    <source>
        <dbReference type="Proteomes" id="UP001140217"/>
    </source>
</evidence>
<sequence>MKPSPPNDAGGQRQPQQQSMHSPVYGAARMSPGAELLPGAELASLYTRQFAASKGGAPSIYHTALLASTETGGQTYTHGTTVLQCARGRGPVDPHVFRDWLIFEERLKQSHRRLQRKKRSYLAQILAFGILVLYFAWFGFFGTQQYRFACKLLSAGSAYCTYLIVTNRRFLQAVRYPAQCNRALHQFRLRFETTPLQVPGPPAAANDYDDDATPPPPVESQLSFFPTVPRQLRDGYLAFKATYYRKRDAAKKRMQDRLRRGSSSSGSSRHHRSDPAASPSFRTSERRIRPRALRFPPIHSGGGGGGGADSDHTSPERPPIAAAPARAPLFAAGQRPSALRPDAHAGPLDPARVPAAAAAAAAAAPEPPGHGSSSSSSSESEAPGP</sequence>
<feature type="region of interest" description="Disordered" evidence="11">
    <location>
        <begin position="198"/>
        <end position="223"/>
    </location>
</feature>
<dbReference type="EMBL" id="JANBUL010000096">
    <property type="protein sequence ID" value="KAJ2781674.1"/>
    <property type="molecule type" value="Genomic_DNA"/>
</dbReference>
<dbReference type="PANTHER" id="PTHR20996">
    <property type="entry name" value="NUCLEAR ENVELOPE PHOSPHATASE-REGULATORY SUBUNIT 1"/>
    <property type="match status" value="1"/>
</dbReference>
<keyword evidence="5 12" id="KW-0812">Transmembrane</keyword>
<feature type="compositionally biased region" description="Low complexity" evidence="11">
    <location>
        <begin position="354"/>
        <end position="385"/>
    </location>
</feature>
<reference evidence="13" key="1">
    <citation type="submission" date="2022-07" db="EMBL/GenBank/DDBJ databases">
        <title>Phylogenomic reconstructions and comparative analyses of Kickxellomycotina fungi.</title>
        <authorList>
            <person name="Reynolds N.K."/>
            <person name="Stajich J.E."/>
            <person name="Barry K."/>
            <person name="Grigoriev I.V."/>
            <person name="Crous P."/>
            <person name="Smith M.E."/>
        </authorList>
    </citation>
    <scope>NUCLEOTIDE SEQUENCE</scope>
    <source>
        <strain evidence="13">NBRC 105414</strain>
    </source>
</reference>
<feature type="region of interest" description="Disordered" evidence="11">
    <location>
        <begin position="1"/>
        <end position="23"/>
    </location>
</feature>
<evidence type="ECO:0000256" key="6">
    <source>
        <dbReference type="ARBA" id="ARBA00022989"/>
    </source>
</evidence>